<dbReference type="Gene3D" id="3.30.70.1230">
    <property type="entry name" value="Nucleotide cyclase"/>
    <property type="match status" value="1"/>
</dbReference>
<evidence type="ECO:0000256" key="3">
    <source>
        <dbReference type="ARBA" id="ARBA00022475"/>
    </source>
</evidence>
<dbReference type="InterPro" id="IPR029787">
    <property type="entry name" value="Nucleotide_cyclase"/>
</dbReference>
<dbReference type="PANTHER" id="PTHR43081">
    <property type="entry name" value="ADENYLATE CYCLASE, TERMINAL-DIFFERENTIATION SPECIFIC-RELATED"/>
    <property type="match status" value="1"/>
</dbReference>
<proteinExistence type="inferred from homology"/>
<accession>A0A3S0X612</accession>
<keyword evidence="10" id="KW-1185">Reference proteome</keyword>
<dbReference type="GO" id="GO:0004016">
    <property type="term" value="F:adenylate cyclase activity"/>
    <property type="evidence" value="ECO:0007669"/>
    <property type="project" value="UniProtKB-ARBA"/>
</dbReference>
<dbReference type="SUPFAM" id="SSF103190">
    <property type="entry name" value="Sensory domain-like"/>
    <property type="match status" value="1"/>
</dbReference>
<dbReference type="EMBL" id="RZGR01000001">
    <property type="protein sequence ID" value="RUQ91603.1"/>
    <property type="molecule type" value="Genomic_DNA"/>
</dbReference>
<dbReference type="Gene3D" id="6.10.340.10">
    <property type="match status" value="1"/>
</dbReference>
<evidence type="ECO:0000256" key="5">
    <source>
        <dbReference type="ARBA" id="ARBA00022989"/>
    </source>
</evidence>
<dbReference type="SUPFAM" id="SSF55073">
    <property type="entry name" value="Nucleotide cyclase"/>
    <property type="match status" value="1"/>
</dbReference>
<dbReference type="AlphaFoldDB" id="A0A3S0X612"/>
<name>A0A3S0X612_9GAMM</name>
<evidence type="ECO:0000259" key="8">
    <source>
        <dbReference type="PROSITE" id="PS50125"/>
    </source>
</evidence>
<feature type="domain" description="Guanylate cyclase" evidence="8">
    <location>
        <begin position="425"/>
        <end position="557"/>
    </location>
</feature>
<feature type="transmembrane region" description="Helical" evidence="7">
    <location>
        <begin position="323"/>
        <end position="343"/>
    </location>
</feature>
<dbReference type="GO" id="GO:0006171">
    <property type="term" value="P:cAMP biosynthetic process"/>
    <property type="evidence" value="ECO:0007669"/>
    <property type="project" value="TreeGrafter"/>
</dbReference>
<dbReference type="GO" id="GO:0005886">
    <property type="term" value="C:plasma membrane"/>
    <property type="evidence" value="ECO:0007669"/>
    <property type="project" value="UniProtKB-SubCell"/>
</dbReference>
<comment type="similarity">
    <text evidence="2">Belongs to the adenylyl cyclase class-3 family.</text>
</comment>
<dbReference type="Pfam" id="PF02743">
    <property type="entry name" value="dCache_1"/>
    <property type="match status" value="1"/>
</dbReference>
<evidence type="ECO:0000256" key="1">
    <source>
        <dbReference type="ARBA" id="ARBA00004651"/>
    </source>
</evidence>
<dbReference type="InterPro" id="IPR001054">
    <property type="entry name" value="A/G_cyclase"/>
</dbReference>
<gene>
    <name evidence="9" type="ORF">EKM59_00070</name>
</gene>
<evidence type="ECO:0000256" key="4">
    <source>
        <dbReference type="ARBA" id="ARBA00022692"/>
    </source>
</evidence>
<dbReference type="InterPro" id="IPR050697">
    <property type="entry name" value="Adenylyl/Guanylyl_Cyclase_3/4"/>
</dbReference>
<dbReference type="SMART" id="SM00044">
    <property type="entry name" value="CYCc"/>
    <property type="match status" value="1"/>
</dbReference>
<organism evidence="9 10">
    <name type="scientific">Legionella septentrionalis</name>
    <dbReference type="NCBI Taxonomy" id="2498109"/>
    <lineage>
        <taxon>Bacteria</taxon>
        <taxon>Pseudomonadati</taxon>
        <taxon>Pseudomonadota</taxon>
        <taxon>Gammaproteobacteria</taxon>
        <taxon>Legionellales</taxon>
        <taxon>Legionellaceae</taxon>
        <taxon>Legionella</taxon>
    </lineage>
</organism>
<dbReference type="CDD" id="cd12913">
    <property type="entry name" value="PDC1_MCP_like"/>
    <property type="match status" value="1"/>
</dbReference>
<dbReference type="Pfam" id="PF00211">
    <property type="entry name" value="Guanylate_cyc"/>
    <property type="match status" value="1"/>
</dbReference>
<evidence type="ECO:0000313" key="9">
    <source>
        <dbReference type="EMBL" id="RUQ91603.1"/>
    </source>
</evidence>
<reference evidence="9 10" key="1">
    <citation type="submission" date="2018-12" db="EMBL/GenBank/DDBJ databases">
        <title>Legionella sp,whole genome shotgun sequence.</title>
        <authorList>
            <person name="Wu H."/>
        </authorList>
    </citation>
    <scope>NUCLEOTIDE SEQUENCE [LARGE SCALE GENOMIC DNA]</scope>
    <source>
        <strain evidence="10">km714</strain>
    </source>
</reference>
<dbReference type="PROSITE" id="PS50125">
    <property type="entry name" value="GUANYLATE_CYCLASE_2"/>
    <property type="match status" value="1"/>
</dbReference>
<dbReference type="GO" id="GO:0035556">
    <property type="term" value="P:intracellular signal transduction"/>
    <property type="evidence" value="ECO:0007669"/>
    <property type="project" value="InterPro"/>
</dbReference>
<sequence length="680" mass="77708">MTLFILLLSFVGLTIININYWTLTNILSKSAKHYIEQTSMLLQQRLNFYFLPLSQDLLEIRNMIHRGIIDLNDEGQFSQYLFESINHNPDIFMVYYGTEKGDFIGVDRENPRAISLNKIFNSKTPTLKTRYELDAIGVPTKSAPFTKPYDPRVRPWYKAAIEAGRPIWTVYKFFVFGKGDILIPGITSAAPIYDKQGKLQGVIALDMTLDNLQHFIKQLLITPNSVIYITDDKMNVIAYQDPDVLKDIRGEKLSPQLTDLFQSMFPAKGKKHLQASIKFYVKDGVQYFLAYQPIEYKNIQEHWHVMIIVPAEDILAPLKRTSWRALILTLVVLLIGIIIVRYISQKISQPIIQLAEEANEITRLNLEPREPLDTIIKEISYMDRTLMRMRSSLLSFQRYVPGSLVRQLIYRGKIAQVGGEKQTITIMFSDIKDFTKISEKTTPERLMTYLSDYFQSMTEAVIAKHGTLDKYIGDAVMAFWNAPLADPLHAMHACQTAMAMIARVKKLNQKNQNTDYPAISIRIGINTGEAVVGNVGSEDRLSYTAIGDTINLASRLEAANKKYHTQIIVTHATVSQIEEYFPFRILDEVAVRGKEESTIIYELVTAEDTTNLDKHKQEFAEAFANYQKGNWKKSLQLFRQLTPAYPGDKLSEVYISRCEALLKTSPGEWDGIFHMSDADL</sequence>
<keyword evidence="6 7" id="KW-0472">Membrane</keyword>
<evidence type="ECO:0000256" key="7">
    <source>
        <dbReference type="SAM" id="Phobius"/>
    </source>
</evidence>
<dbReference type="FunFam" id="3.30.70.1230:FF:000016">
    <property type="entry name" value="Adenylate/guanylate cyclase domain-containing protein"/>
    <property type="match status" value="1"/>
</dbReference>
<comment type="caution">
    <text evidence="9">The sequence shown here is derived from an EMBL/GenBank/DDBJ whole genome shotgun (WGS) entry which is preliminary data.</text>
</comment>
<protein>
    <submittedName>
        <fullName evidence="9">Adenylate/guanylate cyclase domain-containing protein</fullName>
    </submittedName>
</protein>
<keyword evidence="3" id="KW-1003">Cell membrane</keyword>
<comment type="subcellular location">
    <subcellularLocation>
        <location evidence="1">Cell membrane</location>
        <topology evidence="1">Multi-pass membrane protein</topology>
    </subcellularLocation>
</comment>
<dbReference type="Proteomes" id="UP000288012">
    <property type="component" value="Unassembled WGS sequence"/>
</dbReference>
<evidence type="ECO:0000256" key="6">
    <source>
        <dbReference type="ARBA" id="ARBA00023136"/>
    </source>
</evidence>
<evidence type="ECO:0000313" key="10">
    <source>
        <dbReference type="Proteomes" id="UP000288012"/>
    </source>
</evidence>
<dbReference type="InterPro" id="IPR033479">
    <property type="entry name" value="dCache_1"/>
</dbReference>
<dbReference type="CDD" id="cd07302">
    <property type="entry name" value="CHD"/>
    <property type="match status" value="1"/>
</dbReference>
<evidence type="ECO:0000256" key="2">
    <source>
        <dbReference type="ARBA" id="ARBA00005381"/>
    </source>
</evidence>
<dbReference type="PANTHER" id="PTHR43081:SF1">
    <property type="entry name" value="ADENYLATE CYCLASE, TERMINAL-DIFFERENTIATION SPECIFIC"/>
    <property type="match status" value="1"/>
</dbReference>
<dbReference type="Gene3D" id="3.30.450.20">
    <property type="entry name" value="PAS domain"/>
    <property type="match status" value="1"/>
</dbReference>
<dbReference type="InterPro" id="IPR029151">
    <property type="entry name" value="Sensor-like_sf"/>
</dbReference>
<keyword evidence="5 7" id="KW-1133">Transmembrane helix</keyword>
<keyword evidence="4 7" id="KW-0812">Transmembrane</keyword>